<dbReference type="InterPro" id="IPR028208">
    <property type="entry name" value="Effector_pro_NleD-like"/>
</dbReference>
<dbReference type="EMBL" id="JGVH01000004">
    <property type="protein sequence ID" value="KER04789.1"/>
    <property type="molecule type" value="Genomic_DNA"/>
</dbReference>
<feature type="region of interest" description="Disordered" evidence="1">
    <location>
        <begin position="1320"/>
        <end position="1340"/>
    </location>
</feature>
<feature type="region of interest" description="Disordered" evidence="1">
    <location>
        <begin position="1"/>
        <end position="22"/>
    </location>
</feature>
<evidence type="ECO:0000259" key="2">
    <source>
        <dbReference type="Pfam" id="PF21527"/>
    </source>
</evidence>
<evidence type="ECO:0000313" key="4">
    <source>
        <dbReference type="Proteomes" id="UP000028002"/>
    </source>
</evidence>
<dbReference type="Proteomes" id="UP000028002">
    <property type="component" value="Unassembled WGS sequence"/>
</dbReference>
<evidence type="ECO:0000256" key="1">
    <source>
        <dbReference type="SAM" id="MobiDB-lite"/>
    </source>
</evidence>
<dbReference type="RefSeq" id="WP_081858258.1">
    <property type="nucleotide sequence ID" value="NZ_CAWLUD010000004.1"/>
</dbReference>
<protein>
    <submittedName>
        <fullName evidence="3">Effector protein</fullName>
    </submittedName>
</protein>
<dbReference type="PATRIC" id="fig|1393735.3.peg.582"/>
<feature type="compositionally biased region" description="Polar residues" evidence="1">
    <location>
        <begin position="7"/>
        <end position="22"/>
    </location>
</feature>
<gene>
    <name evidence="3" type="ORF">MEG1DRAFT_00575</name>
</gene>
<proteinExistence type="predicted"/>
<accession>A0A081S1I6</accession>
<dbReference type="InterPro" id="IPR049002">
    <property type="entry name" value="Stv"/>
</dbReference>
<reference evidence="3 4" key="1">
    <citation type="submission" date="2014-03" db="EMBL/GenBank/DDBJ databases">
        <title>Draft Genome of Photorhabdus temperata Meg1.</title>
        <authorList>
            <person name="Hurst S.G.IV."/>
            <person name="Morris K."/>
            <person name="Thomas K."/>
            <person name="Tisa L.S."/>
        </authorList>
    </citation>
    <scope>NUCLEOTIDE SEQUENCE [LARGE SCALE GENOMIC DNA]</scope>
    <source>
        <strain evidence="3 4">Meg1</strain>
    </source>
</reference>
<organism evidence="3 4">
    <name type="scientific">Photorhabdus temperata subsp. temperata Meg1</name>
    <dbReference type="NCBI Taxonomy" id="1393735"/>
    <lineage>
        <taxon>Bacteria</taxon>
        <taxon>Pseudomonadati</taxon>
        <taxon>Pseudomonadota</taxon>
        <taxon>Gammaproteobacteria</taxon>
        <taxon>Enterobacterales</taxon>
        <taxon>Morganellaceae</taxon>
        <taxon>Photorhabdus</taxon>
    </lineage>
</organism>
<dbReference type="Pfam" id="PF21527">
    <property type="entry name" value="Stv"/>
    <property type="match status" value="1"/>
</dbReference>
<evidence type="ECO:0000313" key="3">
    <source>
        <dbReference type="EMBL" id="KER04789.1"/>
    </source>
</evidence>
<feature type="compositionally biased region" description="Basic and acidic residues" evidence="1">
    <location>
        <begin position="1327"/>
        <end position="1340"/>
    </location>
</feature>
<feature type="domain" description="Putative adhesin Stv" evidence="2">
    <location>
        <begin position="1406"/>
        <end position="1592"/>
    </location>
</feature>
<comment type="caution">
    <text evidence="3">The sequence shown here is derived from an EMBL/GenBank/DDBJ whole genome shotgun (WGS) entry which is preliminary data.</text>
</comment>
<name>A0A081S1I6_PHOTE</name>
<dbReference type="Pfam" id="PF14891">
    <property type="entry name" value="Peptidase_M91"/>
    <property type="match status" value="1"/>
</dbReference>
<sequence length="1665" mass="188568">MSHSDYDIENTNSNAPYAKGENNSILSPIAESSSWNQRHPDQEETEHAVVQGKYWEYQRNSNENCKDNKCNKNSDEVFVSLLKGNQNYPTWITSDIKSTSLYIVENLSSYRQYSPEFQKSLKEKLSIVFDNYSEIKYSDLLHTINNILNLIFIKDYKKTDSDAAINTLLAKMEILNKLKNLHKDEVATDKIKIDVWDELGINPEEPLLKIYREAFSTGDIDDEIYSDALLTFMSDGNIELSDKEKSDYNQRIKDKEDLFNSYKQGIEKVTKLITSTNINPGIPITDSEINQGINIGDDILLAQLAKEEITLKNQNRTEYSQKDIFELQTLQAAKYHLLVLSSLGALLYQIAPKVGKMTKGHGDYRDIIFAQNQAKLLFKKHNIQYDTDHVLTQESKHIDMEGCIILTAAIIYRMRKENANVEQAFNYSTLETIKLFENDKIKLTPFNKKNVKPAGYFSFIDFKKRDKFDSQYNFNEQFNVYKNKYSHYESISLSKLIFSSPAAQLTVEEIVNPPEEAFLYSVEQSMGNVAMIKMYQGNWLVVSTIQGGIKAKKYTQQQVDSHPTLRAMSRPHALFLTELKMEIGMGILMPNMMVNTGKRLFPIGYERSNTLIGFSETSRYKHSYDAFWNDYYGITSGMNVGISFTGSPKFNFYKEDNLLSVTATIIQQGLNDIAIKSKQALDITSGWHIAATILIPFYNVIYKSTTDSEYQLTGEDIGSIIFDTANVLLVVATLGMSLTESMAAKVTQTTLRLRQAGLSGRALIQAVIRTLPEHGIITLRQSSSILLGGLIDLIEPLPIRSTLTLTYRGVISAVGAMRNSIKLEKSFADIFGKSVKGLGKLKDEWKISHLPLDGIASHSNEGIYKGIYSIRPANVEAAAKQNYYIKESGANYQVKWDEANHTWRVVNPAYPEQFSYWPAVKLDKNGHWITHADVSNKFLILEQSKRITQELEAAHSNINNDKILDAFIHINTAFKNCEKYDIDKLSDITDTLTHFFEKSLKLGDKTVLLSTEIVDIQQAWIRKVILPLQNNPSISIEKINAIKTELPYLLKEIFSFENQIPNQAEINRIALAIEEIPFTSMPKYTSGNISKTAQYTSIESNRVDIPPVGITITGNQLFINQVTHALNEIDQIPSGNIVIQELEKQGLNIQPPTMSAIVREKDGQFYARNSTGSSIAFDPDNHLIGMEEKITEEPWRSREPAIALYHEMLHIYYNRYPTWFTSIDNKMIDKKISGGFSTLEESRIVGTKYYVNDENTLFDFSNSDYLLENNSALLTENRFRAEHAIFKGKNEYIIRPYSGKGDNQIPLTNIKININESHRNVMGVGDGKPEKMPDESATDYRNRVREWRKANKKPETDIGTGDIRKTKAATRIKHLQKSYPQLEPQRIELGGAFQLWTVPNEPTNKLMLSSHGYFFSDSAATQVPAGKTIQFLGPHNKTLLEAPENPLNSPFDVTLGNSGLTVQPYATIKAGNTASLANVKIGDKTFTVNDIQNMAANDVENYLLATGVEANRSNHGKVRNYGIKYYERMPDEEVKAAIWKNRANDTAIIKYDALVVSPEAGNRKKLSDIFALMKTDERMAKYDEITFVACREELNRMNMKSVHDTGLGGGYEPKLEPTVTMSRRRREAALTPDGAIIYSVITVNLHHNLTTEKIVGIAPFLFIDN</sequence>